<gene>
    <name evidence="8" type="ordered locus">Acav_0654</name>
</gene>
<dbReference type="KEGG" id="aaa:Acav_0654"/>
<dbReference type="InterPro" id="IPR000620">
    <property type="entry name" value="EamA_dom"/>
</dbReference>
<keyword evidence="9" id="KW-1185">Reference proteome</keyword>
<feature type="transmembrane region" description="Helical" evidence="6">
    <location>
        <begin position="72"/>
        <end position="89"/>
    </location>
</feature>
<dbReference type="GeneID" id="34237898"/>
<dbReference type="PANTHER" id="PTHR42920">
    <property type="entry name" value="OS03G0707200 PROTEIN-RELATED"/>
    <property type="match status" value="1"/>
</dbReference>
<sequence>MLHTLSHRIFLRRQEVALLLITMVWGAAFLVIHIGLAHSGPLFFVGLRFAVAGLVCLLVFRGCMQHLTWLEVRGGCAIGVAIFLGYSLQTYGLTFITISQSAFITALYVPAVPLFQWLVMRSVPHPMAWIGVALALSGLLLLSGVDPLDTQVLGTGELLTLLGALAIAAEIVLIGKYAGRVDPRRVTVVQLIAASVLAFAAMPAANEGIPAFSWVGLACAGGLGMASVLIQWVMNWAQREVSPTRATLIYASEPIWGAAIGRLVGERLPPLALLGGMLVVLAVLVSEWRPGRRH</sequence>
<evidence type="ECO:0000256" key="4">
    <source>
        <dbReference type="ARBA" id="ARBA00022989"/>
    </source>
</evidence>
<feature type="transmembrane region" description="Helical" evidence="6">
    <location>
        <begin position="95"/>
        <end position="115"/>
    </location>
</feature>
<evidence type="ECO:0000256" key="6">
    <source>
        <dbReference type="SAM" id="Phobius"/>
    </source>
</evidence>
<evidence type="ECO:0000313" key="9">
    <source>
        <dbReference type="Proteomes" id="UP000002482"/>
    </source>
</evidence>
<evidence type="ECO:0000256" key="2">
    <source>
        <dbReference type="ARBA" id="ARBA00022475"/>
    </source>
</evidence>
<dbReference type="EMBL" id="CP002521">
    <property type="protein sequence ID" value="ADX44577.1"/>
    <property type="molecule type" value="Genomic_DNA"/>
</dbReference>
<feature type="transmembrane region" description="Helical" evidence="6">
    <location>
        <begin position="151"/>
        <end position="174"/>
    </location>
</feature>
<dbReference type="Proteomes" id="UP000002482">
    <property type="component" value="Chromosome"/>
</dbReference>
<evidence type="ECO:0000256" key="3">
    <source>
        <dbReference type="ARBA" id="ARBA00022692"/>
    </source>
</evidence>
<dbReference type="HOGENOM" id="CLU_033863_21_0_4"/>
<name>F0Q718_PARA1</name>
<dbReference type="OrthoDB" id="9804865at2"/>
<evidence type="ECO:0000256" key="1">
    <source>
        <dbReference type="ARBA" id="ARBA00004651"/>
    </source>
</evidence>
<evidence type="ECO:0000256" key="5">
    <source>
        <dbReference type="ARBA" id="ARBA00023136"/>
    </source>
</evidence>
<evidence type="ECO:0000259" key="7">
    <source>
        <dbReference type="Pfam" id="PF00892"/>
    </source>
</evidence>
<dbReference type="Pfam" id="PF00892">
    <property type="entry name" value="EamA"/>
    <property type="match status" value="2"/>
</dbReference>
<dbReference type="GO" id="GO:0005886">
    <property type="term" value="C:plasma membrane"/>
    <property type="evidence" value="ECO:0007669"/>
    <property type="project" value="UniProtKB-SubCell"/>
</dbReference>
<feature type="transmembrane region" description="Helical" evidence="6">
    <location>
        <begin position="127"/>
        <end position="145"/>
    </location>
</feature>
<feature type="domain" description="EamA" evidence="7">
    <location>
        <begin position="155"/>
        <end position="285"/>
    </location>
</feature>
<dbReference type="SUPFAM" id="SSF103481">
    <property type="entry name" value="Multidrug resistance efflux transporter EmrE"/>
    <property type="match status" value="2"/>
</dbReference>
<feature type="transmembrane region" description="Helical" evidence="6">
    <location>
        <begin position="42"/>
        <end position="60"/>
    </location>
</feature>
<keyword evidence="3 6" id="KW-0812">Transmembrane</keyword>
<feature type="domain" description="EamA" evidence="7">
    <location>
        <begin position="17"/>
        <end position="143"/>
    </location>
</feature>
<keyword evidence="5 6" id="KW-0472">Membrane</keyword>
<organism evidence="8 9">
    <name type="scientific">Paracidovorax avenae (strain ATCC 19860 / DSM 7227 / CCUG 15838 / JCM 20985 / LMG 2117 / NCPPB 1011)</name>
    <name type="common">Acidovorax avenae</name>
    <dbReference type="NCBI Taxonomy" id="643561"/>
    <lineage>
        <taxon>Bacteria</taxon>
        <taxon>Pseudomonadati</taxon>
        <taxon>Pseudomonadota</taxon>
        <taxon>Betaproteobacteria</taxon>
        <taxon>Burkholderiales</taxon>
        <taxon>Comamonadaceae</taxon>
        <taxon>Paracidovorax</taxon>
    </lineage>
</organism>
<dbReference type="InterPro" id="IPR037185">
    <property type="entry name" value="EmrE-like"/>
</dbReference>
<dbReference type="InterPro" id="IPR051258">
    <property type="entry name" value="Diverse_Substrate_Transporter"/>
</dbReference>
<dbReference type="PANTHER" id="PTHR42920:SF5">
    <property type="entry name" value="EAMA DOMAIN-CONTAINING PROTEIN"/>
    <property type="match status" value="1"/>
</dbReference>
<keyword evidence="2" id="KW-1003">Cell membrane</keyword>
<comment type="subcellular location">
    <subcellularLocation>
        <location evidence="1">Cell membrane</location>
        <topology evidence="1">Multi-pass membrane protein</topology>
    </subcellularLocation>
</comment>
<dbReference type="AlphaFoldDB" id="F0Q718"/>
<evidence type="ECO:0000313" key="8">
    <source>
        <dbReference type="EMBL" id="ADX44577.1"/>
    </source>
</evidence>
<protein>
    <recommendedName>
        <fullName evidence="7">EamA domain-containing protein</fullName>
    </recommendedName>
</protein>
<proteinExistence type="predicted"/>
<keyword evidence="4 6" id="KW-1133">Transmembrane helix</keyword>
<feature type="transmembrane region" description="Helical" evidence="6">
    <location>
        <begin position="186"/>
        <end position="205"/>
    </location>
</feature>
<accession>F0Q718</accession>
<reference evidence="8" key="1">
    <citation type="submission" date="2011-02" db="EMBL/GenBank/DDBJ databases">
        <title>Complete sequence of Acidovorax avenae subsp. avenae ATCC 19860.</title>
        <authorList>
            <consortium name="US DOE Joint Genome Institute"/>
            <person name="Lucas S."/>
            <person name="Copeland A."/>
            <person name="Lapidus A."/>
            <person name="Cheng J.-F."/>
            <person name="Goodwin L."/>
            <person name="Pitluck S."/>
            <person name="Chertkov O."/>
            <person name="Held B."/>
            <person name="Detter J.C."/>
            <person name="Han C."/>
            <person name="Tapia R."/>
            <person name="Land M."/>
            <person name="Hauser L."/>
            <person name="Kyrpides N."/>
            <person name="Ivanova N."/>
            <person name="Ovchinnikova G."/>
            <person name="Pagani I."/>
            <person name="Gordon S."/>
            <person name="Woyke T."/>
        </authorList>
    </citation>
    <scope>NUCLEOTIDE SEQUENCE</scope>
    <source>
        <strain evidence="8">ATCC 19860</strain>
    </source>
</reference>
<dbReference type="RefSeq" id="WP_013593134.1">
    <property type="nucleotide sequence ID" value="NC_015138.1"/>
</dbReference>
<feature type="transmembrane region" description="Helical" evidence="6">
    <location>
        <begin position="16"/>
        <end position="36"/>
    </location>
</feature>
<feature type="transmembrane region" description="Helical" evidence="6">
    <location>
        <begin position="211"/>
        <end position="234"/>
    </location>
</feature>